<evidence type="ECO:0000256" key="12">
    <source>
        <dbReference type="ARBA" id="ARBA00023154"/>
    </source>
</evidence>
<keyword evidence="10 17" id="KW-0418">Kinase</keyword>
<evidence type="ECO:0000256" key="10">
    <source>
        <dbReference type="ARBA" id="ARBA00022777"/>
    </source>
</evidence>
<dbReference type="InterPro" id="IPR041740">
    <property type="entry name" value="AKii-LysC-BS"/>
</dbReference>
<dbReference type="GO" id="GO:0009089">
    <property type="term" value="P:lysine biosynthetic process via diaminopimelate"/>
    <property type="evidence" value="ECO:0007669"/>
    <property type="project" value="UniProtKB-UniPathway"/>
</dbReference>
<keyword evidence="12" id="KW-0457">Lysine biosynthesis</keyword>
<dbReference type="InterPro" id="IPR005260">
    <property type="entry name" value="Asp_kin_monofn"/>
</dbReference>
<dbReference type="NCBIfam" id="NF005154">
    <property type="entry name" value="PRK06635.1-2"/>
    <property type="match status" value="1"/>
</dbReference>
<dbReference type="SUPFAM" id="SSF55021">
    <property type="entry name" value="ACT-like"/>
    <property type="match status" value="4"/>
</dbReference>
<dbReference type="Proteomes" id="UP000317171">
    <property type="component" value="Chromosome"/>
</dbReference>
<dbReference type="GO" id="GO:0004072">
    <property type="term" value="F:aspartate kinase activity"/>
    <property type="evidence" value="ECO:0007669"/>
    <property type="project" value="UniProtKB-EC"/>
</dbReference>
<dbReference type="Gene3D" id="3.40.1160.10">
    <property type="entry name" value="Acetylglutamate kinase-like"/>
    <property type="match status" value="1"/>
</dbReference>
<feature type="domain" description="ACT" evidence="16">
    <location>
        <begin position="459"/>
        <end position="542"/>
    </location>
</feature>
<dbReference type="CDD" id="cd04923">
    <property type="entry name" value="ACT_AK-LysC-DapG-like_2"/>
    <property type="match status" value="1"/>
</dbReference>
<dbReference type="EMBL" id="CP036269">
    <property type="protein sequence ID" value="QDT42417.1"/>
    <property type="molecule type" value="Genomic_DNA"/>
</dbReference>
<dbReference type="CDD" id="cd04936">
    <property type="entry name" value="ACT_AKii-LysC-BS-like_2"/>
    <property type="match status" value="1"/>
</dbReference>
<dbReference type="PANTHER" id="PTHR21499">
    <property type="entry name" value="ASPARTATE KINASE"/>
    <property type="match status" value="1"/>
</dbReference>
<dbReference type="PANTHER" id="PTHR21499:SF3">
    <property type="entry name" value="ASPARTOKINASE"/>
    <property type="match status" value="1"/>
</dbReference>
<organism evidence="17 18">
    <name type="scientific">Gimesia alba</name>
    <dbReference type="NCBI Taxonomy" id="2527973"/>
    <lineage>
        <taxon>Bacteria</taxon>
        <taxon>Pseudomonadati</taxon>
        <taxon>Planctomycetota</taxon>
        <taxon>Planctomycetia</taxon>
        <taxon>Planctomycetales</taxon>
        <taxon>Planctomycetaceae</taxon>
        <taxon>Gimesia</taxon>
    </lineage>
</organism>
<dbReference type="OrthoDB" id="9799110at2"/>
<dbReference type="FunFam" id="3.40.1160.10:FF:000002">
    <property type="entry name" value="Aspartokinase"/>
    <property type="match status" value="1"/>
</dbReference>
<dbReference type="AlphaFoldDB" id="A0A517REW7"/>
<dbReference type="Pfam" id="PF22468">
    <property type="entry name" value="ACT_9"/>
    <property type="match status" value="2"/>
</dbReference>
<keyword evidence="15" id="KW-0175">Coiled coil</keyword>
<keyword evidence="8" id="KW-0677">Repeat</keyword>
<accession>A0A517REW7</accession>
<feature type="coiled-coil region" evidence="15">
    <location>
        <begin position="414"/>
        <end position="441"/>
    </location>
</feature>
<dbReference type="GO" id="GO:0009090">
    <property type="term" value="P:homoserine biosynthetic process"/>
    <property type="evidence" value="ECO:0007669"/>
    <property type="project" value="TreeGrafter"/>
</dbReference>
<comment type="pathway">
    <text evidence="2 14">Amino-acid biosynthesis; L-methionine biosynthesis via de novo pathway; L-homoserine from L-aspartate: step 1/3.</text>
</comment>
<dbReference type="FunFam" id="3.30.2130.10:FF:000001">
    <property type="entry name" value="Bifunctional aspartokinase/homoserine dehydrogenase"/>
    <property type="match status" value="1"/>
</dbReference>
<keyword evidence="18" id="KW-1185">Reference proteome</keyword>
<evidence type="ECO:0000256" key="13">
    <source>
        <dbReference type="ARBA" id="ARBA00047872"/>
    </source>
</evidence>
<evidence type="ECO:0000256" key="8">
    <source>
        <dbReference type="ARBA" id="ARBA00022737"/>
    </source>
</evidence>
<dbReference type="GO" id="GO:0005524">
    <property type="term" value="F:ATP binding"/>
    <property type="evidence" value="ECO:0007669"/>
    <property type="project" value="UniProtKB-KW"/>
</dbReference>
<dbReference type="UniPathway" id="UPA00051">
    <property type="reaction ID" value="UER00462"/>
</dbReference>
<dbReference type="InterPro" id="IPR002912">
    <property type="entry name" value="ACT_dom"/>
</dbReference>
<comment type="pathway">
    <text evidence="1 14">Amino-acid biosynthesis; L-lysine biosynthesis via DAP pathway; (S)-tetrahydrodipicolinate from L-aspartate: step 1/4.</text>
</comment>
<dbReference type="InterPro" id="IPR036393">
    <property type="entry name" value="AceGlu_kinase-like_sf"/>
</dbReference>
<gene>
    <name evidence="17" type="primary">lysC</name>
    <name evidence="17" type="ORF">Pan241w_25010</name>
</gene>
<dbReference type="InterPro" id="IPR001048">
    <property type="entry name" value="Asp/Glu/Uridylate_kinase"/>
</dbReference>
<dbReference type="NCBIfam" id="TIGR00656">
    <property type="entry name" value="asp_kin_monofn"/>
    <property type="match status" value="1"/>
</dbReference>
<dbReference type="SUPFAM" id="SSF53633">
    <property type="entry name" value="Carbamate kinase-like"/>
    <property type="match status" value="1"/>
</dbReference>
<name>A0A517REW7_9PLAN</name>
<feature type="domain" description="ACT" evidence="16">
    <location>
        <begin position="263"/>
        <end position="346"/>
    </location>
</feature>
<dbReference type="PROSITE" id="PS51671">
    <property type="entry name" value="ACT"/>
    <property type="match status" value="2"/>
</dbReference>
<dbReference type="EC" id="2.7.2.4" evidence="5"/>
<dbReference type="NCBIfam" id="NF005656">
    <property type="entry name" value="PRK07431.1"/>
    <property type="match status" value="1"/>
</dbReference>
<dbReference type="Pfam" id="PF00696">
    <property type="entry name" value="AA_kinase"/>
    <property type="match status" value="1"/>
</dbReference>
<evidence type="ECO:0000256" key="5">
    <source>
        <dbReference type="ARBA" id="ARBA00013059"/>
    </source>
</evidence>
<sequence>MSLIVQKFGGTSVADTSKILAAARRATELHQAGHQVVMVVSARGKKTDELVRLAAEMTDSPTPREMDMLLSTGEQESVALMAMAIHKLGGDAISLTGSQIGVVTDSSHTKARIISISTERMRTALNEGKIVIAAGFQGRDKDWNITTLGRGGSDTTATALAAVLDADMCEIYTDVEGVFTTDPRIVPEAHKVDSISYDEMLELASLGAGVMHSRSIEFAKKYQVPLKVRPSFSDGEGTLIAAQPLADAPVVTGVAFVRDEVRVSLTDIPDEPGIMGSIFTRMAERKICLDMIVQDVGTGGVARVSFTVPQSDLAETLTAASEAIEAIGSGKIQQGTNLSKVSIVGSGMRNHYGVASRMFSILAEADINVGMITTSEIKVTVLVDRNQCEEAVRVIHNGFELDRLTSYTFATNQKSSAGEVSEEASQRLTQLEQEIIDQLANMEDIVVSEVLFDQSQSRVTVRNLPDNPGICSRLFSVVAEGGVSVDMIVQNMGEEEQAHLSFTVPRTSLEKSLELVRPLLSEWGNAELSHEEEIAKLSVVGIGLRSHTGVGQSMFSALAESQINIQMINTSETRISAVVALEHGEQAYQGLLKKFELG</sequence>
<evidence type="ECO:0000256" key="4">
    <source>
        <dbReference type="ARBA" id="ARBA00010122"/>
    </source>
</evidence>
<dbReference type="CDD" id="cd04261">
    <property type="entry name" value="AAK_AKii-LysC-BS"/>
    <property type="match status" value="1"/>
</dbReference>
<dbReference type="UniPathway" id="UPA00050">
    <property type="reaction ID" value="UER00461"/>
</dbReference>
<keyword evidence="11" id="KW-0067">ATP-binding</keyword>
<evidence type="ECO:0000313" key="17">
    <source>
        <dbReference type="EMBL" id="QDT42417.1"/>
    </source>
</evidence>
<dbReference type="RefSeq" id="WP_145215611.1">
    <property type="nucleotide sequence ID" value="NZ_CP036269.1"/>
</dbReference>
<dbReference type="Gene3D" id="3.30.2130.10">
    <property type="entry name" value="VC0802-like"/>
    <property type="match status" value="2"/>
</dbReference>
<dbReference type="PROSITE" id="PS00324">
    <property type="entry name" value="ASPARTOKINASE"/>
    <property type="match status" value="1"/>
</dbReference>
<comment type="similarity">
    <text evidence="4">Belongs to the aspartokinase family.</text>
</comment>
<dbReference type="InterPro" id="IPR045865">
    <property type="entry name" value="ACT-like_dom_sf"/>
</dbReference>
<dbReference type="InterPro" id="IPR001341">
    <property type="entry name" value="Asp_kinase"/>
</dbReference>
<dbReference type="InterPro" id="IPR054352">
    <property type="entry name" value="ACT_Aspartokinase"/>
</dbReference>
<evidence type="ECO:0000256" key="15">
    <source>
        <dbReference type="SAM" id="Coils"/>
    </source>
</evidence>
<dbReference type="UniPathway" id="UPA00034">
    <property type="reaction ID" value="UER00015"/>
</dbReference>
<evidence type="ECO:0000256" key="3">
    <source>
        <dbReference type="ARBA" id="ARBA00005139"/>
    </source>
</evidence>
<proteinExistence type="inferred from homology"/>
<evidence type="ECO:0000256" key="11">
    <source>
        <dbReference type="ARBA" id="ARBA00022840"/>
    </source>
</evidence>
<comment type="pathway">
    <text evidence="3 14">Amino-acid biosynthesis; L-threonine biosynthesis; L-threonine from L-aspartate: step 1/5.</text>
</comment>
<keyword evidence="6 14" id="KW-0028">Amino-acid biosynthesis</keyword>
<evidence type="ECO:0000256" key="2">
    <source>
        <dbReference type="ARBA" id="ARBA00004986"/>
    </source>
</evidence>
<evidence type="ECO:0000256" key="7">
    <source>
        <dbReference type="ARBA" id="ARBA00022679"/>
    </source>
</evidence>
<evidence type="ECO:0000256" key="14">
    <source>
        <dbReference type="RuleBase" id="RU004249"/>
    </source>
</evidence>
<dbReference type="NCBIfam" id="NF005155">
    <property type="entry name" value="PRK06635.1-4"/>
    <property type="match status" value="1"/>
</dbReference>
<reference evidence="17 18" key="1">
    <citation type="submission" date="2019-02" db="EMBL/GenBank/DDBJ databases">
        <title>Deep-cultivation of Planctomycetes and their phenomic and genomic characterization uncovers novel biology.</title>
        <authorList>
            <person name="Wiegand S."/>
            <person name="Jogler M."/>
            <person name="Boedeker C."/>
            <person name="Pinto D."/>
            <person name="Vollmers J."/>
            <person name="Rivas-Marin E."/>
            <person name="Kohn T."/>
            <person name="Peeters S.H."/>
            <person name="Heuer A."/>
            <person name="Rast P."/>
            <person name="Oberbeckmann S."/>
            <person name="Bunk B."/>
            <person name="Jeske O."/>
            <person name="Meyerdierks A."/>
            <person name="Storesund J.E."/>
            <person name="Kallscheuer N."/>
            <person name="Luecker S."/>
            <person name="Lage O.M."/>
            <person name="Pohl T."/>
            <person name="Merkel B.J."/>
            <person name="Hornburger P."/>
            <person name="Mueller R.-W."/>
            <person name="Bruemmer F."/>
            <person name="Labrenz M."/>
            <person name="Spormann A.M."/>
            <person name="Op den Camp H."/>
            <person name="Overmann J."/>
            <person name="Amann R."/>
            <person name="Jetten M.S.M."/>
            <person name="Mascher T."/>
            <person name="Medema M.H."/>
            <person name="Devos D.P."/>
            <person name="Kaster A.-K."/>
            <person name="Ovreas L."/>
            <person name="Rohde M."/>
            <person name="Galperin M.Y."/>
            <person name="Jogler C."/>
        </authorList>
    </citation>
    <scope>NUCLEOTIDE SEQUENCE [LARGE SCALE GENOMIC DNA]</scope>
    <source>
        <strain evidence="17 18">Pan241w</strain>
    </source>
</reference>
<dbReference type="GO" id="GO:0005829">
    <property type="term" value="C:cytosol"/>
    <property type="evidence" value="ECO:0007669"/>
    <property type="project" value="TreeGrafter"/>
</dbReference>
<dbReference type="KEGG" id="gaz:Pan241w_25010"/>
<dbReference type="CDD" id="cd04913">
    <property type="entry name" value="ACT_AKii-LysC-BS-like_1"/>
    <property type="match status" value="2"/>
</dbReference>
<evidence type="ECO:0000313" key="18">
    <source>
        <dbReference type="Proteomes" id="UP000317171"/>
    </source>
</evidence>
<keyword evidence="7 17" id="KW-0808">Transferase</keyword>
<evidence type="ECO:0000256" key="6">
    <source>
        <dbReference type="ARBA" id="ARBA00022605"/>
    </source>
</evidence>
<evidence type="ECO:0000256" key="9">
    <source>
        <dbReference type="ARBA" id="ARBA00022741"/>
    </source>
</evidence>
<protein>
    <recommendedName>
        <fullName evidence="5">aspartate kinase</fullName>
        <ecNumber evidence="5">2.7.2.4</ecNumber>
    </recommendedName>
</protein>
<evidence type="ECO:0000256" key="1">
    <source>
        <dbReference type="ARBA" id="ARBA00004766"/>
    </source>
</evidence>
<dbReference type="GO" id="GO:0009088">
    <property type="term" value="P:threonine biosynthetic process"/>
    <property type="evidence" value="ECO:0007669"/>
    <property type="project" value="UniProtKB-UniPathway"/>
</dbReference>
<evidence type="ECO:0000259" key="16">
    <source>
        <dbReference type="PROSITE" id="PS51671"/>
    </source>
</evidence>
<comment type="catalytic activity">
    <reaction evidence="13">
        <text>L-aspartate + ATP = 4-phospho-L-aspartate + ADP</text>
        <dbReference type="Rhea" id="RHEA:23776"/>
        <dbReference type="ChEBI" id="CHEBI:29991"/>
        <dbReference type="ChEBI" id="CHEBI:30616"/>
        <dbReference type="ChEBI" id="CHEBI:57535"/>
        <dbReference type="ChEBI" id="CHEBI:456216"/>
        <dbReference type="EC" id="2.7.2.4"/>
    </reaction>
</comment>
<keyword evidence="9" id="KW-0547">Nucleotide-binding</keyword>
<dbReference type="InterPro" id="IPR018042">
    <property type="entry name" value="Aspartate_kinase_CS"/>
</dbReference>
<dbReference type="NCBIfam" id="TIGR00657">
    <property type="entry name" value="asp_kinases"/>
    <property type="match status" value="1"/>
</dbReference>